<keyword evidence="2" id="KW-1133">Transmembrane helix</keyword>
<organism evidence="4 5">
    <name type="scientific">Dimargaris verticillata</name>
    <dbReference type="NCBI Taxonomy" id="2761393"/>
    <lineage>
        <taxon>Eukaryota</taxon>
        <taxon>Fungi</taxon>
        <taxon>Fungi incertae sedis</taxon>
        <taxon>Zoopagomycota</taxon>
        <taxon>Kickxellomycotina</taxon>
        <taxon>Dimargaritomycetes</taxon>
        <taxon>Dimargaritales</taxon>
        <taxon>Dimargaritaceae</taxon>
        <taxon>Dimargaris</taxon>
    </lineage>
</organism>
<gene>
    <name evidence="4" type="ORF">H4R34_003145</name>
</gene>
<feature type="transmembrane region" description="Helical" evidence="2">
    <location>
        <begin position="144"/>
        <end position="166"/>
    </location>
</feature>
<evidence type="ECO:0000256" key="2">
    <source>
        <dbReference type="SAM" id="Phobius"/>
    </source>
</evidence>
<dbReference type="InterPro" id="IPR013083">
    <property type="entry name" value="Znf_RING/FYVE/PHD"/>
</dbReference>
<dbReference type="GO" id="GO:0008270">
    <property type="term" value="F:zinc ion binding"/>
    <property type="evidence" value="ECO:0007669"/>
    <property type="project" value="UniProtKB-KW"/>
</dbReference>
<keyword evidence="2" id="KW-0812">Transmembrane</keyword>
<name>A0A9W8ECX1_9FUNG</name>
<dbReference type="Gene3D" id="3.30.40.10">
    <property type="entry name" value="Zinc/RING finger domain, C3HC4 (zinc finger)"/>
    <property type="match status" value="1"/>
</dbReference>
<reference evidence="4" key="1">
    <citation type="submission" date="2022-07" db="EMBL/GenBank/DDBJ databases">
        <title>Phylogenomic reconstructions and comparative analyses of Kickxellomycotina fungi.</title>
        <authorList>
            <person name="Reynolds N.K."/>
            <person name="Stajich J.E."/>
            <person name="Barry K."/>
            <person name="Grigoriev I.V."/>
            <person name="Crous P."/>
            <person name="Smith M.E."/>
        </authorList>
    </citation>
    <scope>NUCLEOTIDE SEQUENCE</scope>
    <source>
        <strain evidence="4">RSA 567</strain>
    </source>
</reference>
<dbReference type="PROSITE" id="PS50089">
    <property type="entry name" value="ZF_RING_2"/>
    <property type="match status" value="1"/>
</dbReference>
<dbReference type="PANTHER" id="PTHR45676">
    <property type="entry name" value="RING-H2 FINGER PROTEIN ATL51-RELATED"/>
    <property type="match status" value="1"/>
</dbReference>
<dbReference type="Proteomes" id="UP001151582">
    <property type="component" value="Unassembled WGS sequence"/>
</dbReference>
<feature type="domain" description="RING-type" evidence="3">
    <location>
        <begin position="444"/>
        <end position="486"/>
    </location>
</feature>
<dbReference type="InterPro" id="IPR001841">
    <property type="entry name" value="Znf_RING"/>
</dbReference>
<dbReference type="OrthoDB" id="8062037at2759"/>
<dbReference type="CDD" id="cd16454">
    <property type="entry name" value="RING-H2_PA-TM-RING"/>
    <property type="match status" value="1"/>
</dbReference>
<evidence type="ECO:0000259" key="3">
    <source>
        <dbReference type="PROSITE" id="PS50089"/>
    </source>
</evidence>
<evidence type="ECO:0000313" key="4">
    <source>
        <dbReference type="EMBL" id="KAJ1978598.1"/>
    </source>
</evidence>
<dbReference type="AlphaFoldDB" id="A0A9W8ECX1"/>
<comment type="caution">
    <text evidence="4">The sequence shown here is derived from an EMBL/GenBank/DDBJ whole genome shotgun (WGS) entry which is preliminary data.</text>
</comment>
<dbReference type="EMBL" id="JANBQB010000267">
    <property type="protein sequence ID" value="KAJ1978598.1"/>
    <property type="molecule type" value="Genomic_DNA"/>
</dbReference>
<dbReference type="Pfam" id="PF13639">
    <property type="entry name" value="zf-RING_2"/>
    <property type="match status" value="1"/>
</dbReference>
<keyword evidence="1" id="KW-0862">Zinc</keyword>
<keyword evidence="1" id="KW-0479">Metal-binding</keyword>
<dbReference type="SUPFAM" id="SSF57850">
    <property type="entry name" value="RING/U-box"/>
    <property type="match status" value="1"/>
</dbReference>
<accession>A0A9W8ECX1</accession>
<evidence type="ECO:0000256" key="1">
    <source>
        <dbReference type="PROSITE-ProRule" id="PRU00175"/>
    </source>
</evidence>
<keyword evidence="2" id="KW-0472">Membrane</keyword>
<keyword evidence="1" id="KW-0863">Zinc-finger</keyword>
<protein>
    <recommendedName>
        <fullName evidence="3">RING-type domain-containing protein</fullName>
    </recommendedName>
</protein>
<evidence type="ECO:0000313" key="5">
    <source>
        <dbReference type="Proteomes" id="UP001151582"/>
    </source>
</evidence>
<sequence>MGGILYDVDTVLTTSLPSTGNGMLYYATDGAKTANNLQGYMKTVFVYSNDDQLFATKVGPIHRVDTVVLPRNLGADLLNLLNAANANFAVAPNGINATIISAIHGAIKTADPSGELVPRLAFSAHEQHGTDSEDSQSPLSAGTIVGIVATIIALLCIVSAMGFCICRTHRFAQARERRQRRRLERQRQEQLALEGGVPVAPEIRDVRRDRALQTFFTAMTKPETPPIQRTQLDKIKTFLITKKRMAAIQDFWRENQCNQTCALHSQMGSLSTLVTSTGTVALNGVSLPPVSSQTFVTHTIAAPARSKQSGLFQGLRGSFAGLKDEAARRFSAPTREKCPTDSNRPSPLHPAMVSKRVLDLFMLDVDEKADELGRSEKAALAHASIPISSLADLPCKKKITVADADCAPKLNSALNLWPAESTQADGHDAGITTMGTSVSDIASCSICLCNFQLGDEARKLPCRHVFHKECIDVWLLNHSALCPICREHCLDKS</sequence>
<proteinExistence type="predicted"/>
<keyword evidence="5" id="KW-1185">Reference proteome</keyword>
<dbReference type="SMART" id="SM00184">
    <property type="entry name" value="RING"/>
    <property type="match status" value="1"/>
</dbReference>